<dbReference type="InterPro" id="IPR036942">
    <property type="entry name" value="Beta-barrel_TonB_sf"/>
</dbReference>
<reference evidence="15 16" key="1">
    <citation type="submission" date="2017-09" db="EMBL/GenBank/DDBJ databases">
        <title>Genomic, metabolic, and phenotypic characteristics of bacterial isolates from the natural microbiome of the model nematode Caenorhabditis elegans.</title>
        <authorList>
            <person name="Zimmermann J."/>
            <person name="Obeng N."/>
            <person name="Yang W."/>
            <person name="Obeng O."/>
            <person name="Kissoyan K."/>
            <person name="Pees B."/>
            <person name="Dirksen P."/>
            <person name="Hoppner M."/>
            <person name="Franke A."/>
            <person name="Rosenstiel P."/>
            <person name="Leippe M."/>
            <person name="Dierking K."/>
            <person name="Kaleta C."/>
            <person name="Schulenburg H."/>
        </authorList>
    </citation>
    <scope>NUCLEOTIDE SEQUENCE [LARGE SCALE GENOMIC DNA]</scope>
    <source>
        <strain evidence="15 16">MYb117</strain>
    </source>
</reference>
<dbReference type="SUPFAM" id="SSF56935">
    <property type="entry name" value="Porins"/>
    <property type="match status" value="1"/>
</dbReference>
<dbReference type="RefSeq" id="WP_105696883.1">
    <property type="nucleotide sequence ID" value="NZ_CP159260.1"/>
</dbReference>
<evidence type="ECO:0000256" key="6">
    <source>
        <dbReference type="ARBA" id="ARBA00023004"/>
    </source>
</evidence>
<dbReference type="GO" id="GO:0006826">
    <property type="term" value="P:iron ion transport"/>
    <property type="evidence" value="ECO:0007669"/>
    <property type="project" value="UniProtKB-KW"/>
</dbReference>
<keyword evidence="4" id="KW-0406">Ion transport</keyword>
<dbReference type="InterPro" id="IPR011662">
    <property type="entry name" value="Secretin/TonB_short_N"/>
</dbReference>
<evidence type="ECO:0000256" key="1">
    <source>
        <dbReference type="ARBA" id="ARBA00004571"/>
    </source>
</evidence>
<comment type="caution">
    <text evidence="15">The sequence shown here is derived from an EMBL/GenBank/DDBJ whole genome shotgun (WGS) entry which is preliminary data.</text>
</comment>
<keyword evidence="7 11" id="KW-0798">TonB box</keyword>
<evidence type="ECO:0000256" key="2">
    <source>
        <dbReference type="ARBA" id="ARBA00022448"/>
    </source>
</evidence>
<keyword evidence="2 10" id="KW-0813">Transport</keyword>
<dbReference type="CDD" id="cd01347">
    <property type="entry name" value="ligand_gated_channel"/>
    <property type="match status" value="1"/>
</dbReference>
<evidence type="ECO:0000259" key="14">
    <source>
        <dbReference type="SMART" id="SM00965"/>
    </source>
</evidence>
<keyword evidence="8 10" id="KW-0472">Membrane</keyword>
<keyword evidence="15" id="KW-0675">Receptor</keyword>
<evidence type="ECO:0000256" key="13">
    <source>
        <dbReference type="SAM" id="SignalP"/>
    </source>
</evidence>
<proteinExistence type="inferred from homology"/>
<feature type="region of interest" description="Disordered" evidence="12">
    <location>
        <begin position="320"/>
        <end position="339"/>
    </location>
</feature>
<evidence type="ECO:0000256" key="7">
    <source>
        <dbReference type="ARBA" id="ARBA00023077"/>
    </source>
</evidence>
<dbReference type="SMART" id="SM00965">
    <property type="entry name" value="STN"/>
    <property type="match status" value="1"/>
</dbReference>
<keyword evidence="9 10" id="KW-0998">Cell outer membrane</keyword>
<evidence type="ECO:0000256" key="9">
    <source>
        <dbReference type="ARBA" id="ARBA00023237"/>
    </source>
</evidence>
<keyword evidence="16" id="KW-1185">Reference proteome</keyword>
<dbReference type="GO" id="GO:0009279">
    <property type="term" value="C:cell outer membrane"/>
    <property type="evidence" value="ECO:0007669"/>
    <property type="project" value="UniProtKB-SubCell"/>
</dbReference>
<feature type="domain" description="Secretin/TonB short N-terminal" evidence="14">
    <location>
        <begin position="61"/>
        <end position="112"/>
    </location>
</feature>
<evidence type="ECO:0000256" key="3">
    <source>
        <dbReference type="ARBA" id="ARBA00022452"/>
    </source>
</evidence>
<dbReference type="PANTHER" id="PTHR47234">
    <property type="match status" value="1"/>
</dbReference>
<evidence type="ECO:0000313" key="15">
    <source>
        <dbReference type="EMBL" id="PRC19010.1"/>
    </source>
</evidence>
<sequence length="897" mass="95239">MLKTGFTLAPLACALALGGLVLPTLVLAQNDAAAVQRIIDFNIPAGPLDEVLLSISQQSGHPIAFDPPLVEGRASRSIQGRLSQEQALGIALSGSQLGFSQTASGAVLIHRLANNSAPAAATNSEPQAPRLKSVEVIGTRRSDVTALQSAAPVDVISSEQLERAGTDNLAKALETLVPSVNYPQVNGTDGVSSQRPVSLRGLAADQVLVLVNGKRRHASAFVNTKATIGRGSQSVDLSTIPVSAVDHIEVLRDGASAQYGSDAIAGVVNIVLKEQDHGGQVQSTFGKYTKGDGFRRSVGGWTGFTLPGDGFLTLSGEGLRSERTSTGGTDGRQFYPSGDAREADADRHWRYGSPGLEDWNLALNTGLSLNDSVDLYGFATYQDRTGESQATFRRPIDPNNLTAVYPNGFLPLLDVRSRDASVTGGVKIRDDSLGTFDLSANYGRNRIDYHLSDSLNASLGAASPTSFNAGALINEQTNVGLDHVKEFKVGWGAGPLVFSSGLAWRNEAYEVIAGDLASWTHGTAQPALAGGAQGFPGTQDSDEGRYSRHVFGGYLGLEQQVTEKLQLGLAGRSEHYDDFGTTTTGKLSARYDFTPQWGLRSTLSSGYRAPTLGQIGTSATQTEFKAGDPTAYQVGTVGVNTAVARALGASELKPEKSTSLSLGVVWQPIERASVSVDAYHIRIKDRIALSETLSGTQVSQILANQGYGNYSGVSFFTNALDTKTSGVDVAAHYRLDLADASQLTLNGAFNYSKTQVTDIKDNPGPLAGTGITLINREALSYVESASPNSKLILGADWRKGAWQASWNTIRYGTYTLDSNLGEARDQRFSAQWVSNASVSYAINQALTLTLGGNNIFDSYPDKIDVANRFVGGRVAYQSISPAGAEGAFYYVKADYRF</sequence>
<dbReference type="InterPro" id="IPR039426">
    <property type="entry name" value="TonB-dep_rcpt-like"/>
</dbReference>
<evidence type="ECO:0000256" key="4">
    <source>
        <dbReference type="ARBA" id="ARBA00022496"/>
    </source>
</evidence>
<comment type="subcellular location">
    <subcellularLocation>
        <location evidence="1 10">Cell outer membrane</location>
        <topology evidence="1 10">Multi-pass membrane protein</topology>
    </subcellularLocation>
</comment>
<evidence type="ECO:0000256" key="8">
    <source>
        <dbReference type="ARBA" id="ARBA00023136"/>
    </source>
</evidence>
<dbReference type="InterPro" id="IPR012910">
    <property type="entry name" value="Plug_dom"/>
</dbReference>
<feature type="chain" id="PRO_5015772994" evidence="13">
    <location>
        <begin position="29"/>
        <end position="897"/>
    </location>
</feature>
<dbReference type="Pfam" id="PF00593">
    <property type="entry name" value="TonB_dep_Rec_b-barrel"/>
    <property type="match status" value="1"/>
</dbReference>
<comment type="similarity">
    <text evidence="10 11">Belongs to the TonB-dependent receptor family.</text>
</comment>
<dbReference type="InterPro" id="IPR000531">
    <property type="entry name" value="Beta-barrel_TonB"/>
</dbReference>
<evidence type="ECO:0000256" key="5">
    <source>
        <dbReference type="ARBA" id="ARBA00022692"/>
    </source>
</evidence>
<evidence type="ECO:0000256" key="11">
    <source>
        <dbReference type="RuleBase" id="RU003357"/>
    </source>
</evidence>
<feature type="signal peptide" evidence="13">
    <location>
        <begin position="1"/>
        <end position="28"/>
    </location>
</feature>
<keyword evidence="3 10" id="KW-1134">Transmembrane beta strand</keyword>
<gene>
    <name evidence="15" type="ORF">CQZ99_11900</name>
</gene>
<dbReference type="Gene3D" id="2.40.170.20">
    <property type="entry name" value="TonB-dependent receptor, beta-barrel domain"/>
    <property type="match status" value="1"/>
</dbReference>
<dbReference type="Pfam" id="PF07715">
    <property type="entry name" value="Plug"/>
    <property type="match status" value="1"/>
</dbReference>
<dbReference type="InterPro" id="IPR037066">
    <property type="entry name" value="Plug_dom_sf"/>
</dbReference>
<evidence type="ECO:0000256" key="10">
    <source>
        <dbReference type="PROSITE-ProRule" id="PRU01360"/>
    </source>
</evidence>
<keyword evidence="5 10" id="KW-0812">Transmembrane</keyword>
<evidence type="ECO:0000313" key="16">
    <source>
        <dbReference type="Proteomes" id="UP000238045"/>
    </source>
</evidence>
<dbReference type="PROSITE" id="PS52016">
    <property type="entry name" value="TONB_DEPENDENT_REC_3"/>
    <property type="match status" value="1"/>
</dbReference>
<dbReference type="EMBL" id="PCQL01000010">
    <property type="protein sequence ID" value="PRC19010.1"/>
    <property type="molecule type" value="Genomic_DNA"/>
</dbReference>
<dbReference type="Gene3D" id="3.55.50.30">
    <property type="match status" value="1"/>
</dbReference>
<dbReference type="PANTHER" id="PTHR47234:SF3">
    <property type="entry name" value="SECRETIN_TONB SHORT N-TERMINAL DOMAIN-CONTAINING PROTEIN"/>
    <property type="match status" value="1"/>
</dbReference>
<protein>
    <submittedName>
        <fullName evidence="15">TonB-dependent receptor</fullName>
    </submittedName>
</protein>
<dbReference type="Proteomes" id="UP000238045">
    <property type="component" value="Unassembled WGS sequence"/>
</dbReference>
<organism evidence="15 16">
    <name type="scientific">Pseudomonas poae</name>
    <dbReference type="NCBI Taxonomy" id="200451"/>
    <lineage>
        <taxon>Bacteria</taxon>
        <taxon>Pseudomonadati</taxon>
        <taxon>Pseudomonadota</taxon>
        <taxon>Gammaproteobacteria</taxon>
        <taxon>Pseudomonadales</taxon>
        <taxon>Pseudomonadaceae</taxon>
        <taxon>Pseudomonas</taxon>
    </lineage>
</organism>
<dbReference type="Gene3D" id="2.170.130.10">
    <property type="entry name" value="TonB-dependent receptor, plug domain"/>
    <property type="match status" value="1"/>
</dbReference>
<keyword evidence="6" id="KW-0408">Iron</keyword>
<evidence type="ECO:0000256" key="12">
    <source>
        <dbReference type="SAM" id="MobiDB-lite"/>
    </source>
</evidence>
<dbReference type="AlphaFoldDB" id="A0A2S9ET81"/>
<accession>A0A2S9ET81</accession>
<keyword evidence="13" id="KW-0732">Signal</keyword>
<keyword evidence="4" id="KW-0410">Iron transport</keyword>
<name>A0A2S9ET81_9PSED</name>